<dbReference type="HOGENOM" id="CLU_004585_6_1_9"/>
<comment type="similarity">
    <text evidence="1">Belongs to the helicase family. UvrD subfamily.</text>
</comment>
<dbReference type="GO" id="GO:0005524">
    <property type="term" value="F:ATP binding"/>
    <property type="evidence" value="ECO:0007669"/>
    <property type="project" value="UniProtKB-UniRule"/>
</dbReference>
<keyword evidence="4 11" id="KW-0347">Helicase</keyword>
<dbReference type="Pfam" id="PF13361">
    <property type="entry name" value="UvrD_C"/>
    <property type="match status" value="1"/>
</dbReference>
<dbReference type="AlphaFoldDB" id="D4S0R2"/>
<evidence type="ECO:0000256" key="4">
    <source>
        <dbReference type="ARBA" id="ARBA00022806"/>
    </source>
</evidence>
<dbReference type="InterPro" id="IPR000212">
    <property type="entry name" value="DNA_helicase_UvrD/REP"/>
</dbReference>
<evidence type="ECO:0000256" key="10">
    <source>
        <dbReference type="ARBA" id="ARBA00048988"/>
    </source>
</evidence>
<comment type="catalytic activity">
    <reaction evidence="10">
        <text>ATP + H2O = ADP + phosphate + H(+)</text>
        <dbReference type="Rhea" id="RHEA:13065"/>
        <dbReference type="ChEBI" id="CHEBI:15377"/>
        <dbReference type="ChEBI" id="CHEBI:15378"/>
        <dbReference type="ChEBI" id="CHEBI:30616"/>
        <dbReference type="ChEBI" id="CHEBI:43474"/>
        <dbReference type="ChEBI" id="CHEBI:456216"/>
        <dbReference type="EC" id="5.6.2.4"/>
    </reaction>
</comment>
<evidence type="ECO:0000259" key="13">
    <source>
        <dbReference type="PROSITE" id="PS51217"/>
    </source>
</evidence>
<dbReference type="GO" id="GO:0003677">
    <property type="term" value="F:DNA binding"/>
    <property type="evidence" value="ECO:0007669"/>
    <property type="project" value="UniProtKB-KW"/>
</dbReference>
<dbReference type="InterPro" id="IPR014016">
    <property type="entry name" value="UvrD-like_ATP-bd"/>
</dbReference>
<name>D4S0R2_9FIRM</name>
<keyword evidence="6" id="KW-0238">DNA-binding</keyword>
<feature type="domain" description="UvrD-like helicase ATP-binding" evidence="12">
    <location>
        <begin position="37"/>
        <end position="311"/>
    </location>
</feature>
<dbReference type="CDD" id="cd18807">
    <property type="entry name" value="SF1_C_UvrD"/>
    <property type="match status" value="1"/>
</dbReference>
<dbReference type="EMBL" id="ABWN01000030">
    <property type="protein sequence ID" value="EFF68410.1"/>
    <property type="molecule type" value="Genomic_DNA"/>
</dbReference>
<reference evidence="14 15" key="1">
    <citation type="submission" date="2010-02" db="EMBL/GenBank/DDBJ databases">
        <authorList>
            <person name="Weinstock G."/>
            <person name="Sodergren E."/>
            <person name="Clifton S."/>
            <person name="Fulton L."/>
            <person name="Fulton B."/>
            <person name="Courtney L."/>
            <person name="Fronick C."/>
            <person name="Harrison M."/>
            <person name="Strong C."/>
            <person name="Farmer C."/>
            <person name="Delahaunty K."/>
            <person name="Markovic C."/>
            <person name="Hall O."/>
            <person name="Minx P."/>
            <person name="Tomlinson C."/>
            <person name="Mitreva M."/>
            <person name="Nelson J."/>
            <person name="Hou S."/>
            <person name="Wollam A."/>
            <person name="Pepin K.H."/>
            <person name="Johnson M."/>
            <person name="Bhonagiri V."/>
            <person name="Zhang X."/>
            <person name="Suruliraj S."/>
            <person name="Warren W."/>
            <person name="Chinwalla A."/>
            <person name="Mardis E.R."/>
            <person name="Wilson R.K."/>
        </authorList>
    </citation>
    <scope>NUCLEOTIDE SEQUENCE [LARGE SCALE GENOMIC DNA]</scope>
    <source>
        <strain evidence="14 15">DSM 2876</strain>
    </source>
</reference>
<dbReference type="eggNOG" id="COG0210">
    <property type="taxonomic scope" value="Bacteria"/>
</dbReference>
<dbReference type="GO" id="GO:0005829">
    <property type="term" value="C:cytosol"/>
    <property type="evidence" value="ECO:0007669"/>
    <property type="project" value="TreeGrafter"/>
</dbReference>
<evidence type="ECO:0000256" key="3">
    <source>
        <dbReference type="ARBA" id="ARBA00022801"/>
    </source>
</evidence>
<dbReference type="PROSITE" id="PS51217">
    <property type="entry name" value="UVRD_HELICASE_CTER"/>
    <property type="match status" value="1"/>
</dbReference>
<feature type="domain" description="UvrD-like helicase C-terminal" evidence="13">
    <location>
        <begin position="312"/>
        <end position="573"/>
    </location>
</feature>
<comment type="caution">
    <text evidence="14">The sequence shown here is derived from an EMBL/GenBank/DDBJ whole genome shotgun (WGS) entry which is preliminary data.</text>
</comment>
<dbReference type="CDD" id="cd17932">
    <property type="entry name" value="DEXQc_UvrD"/>
    <property type="match status" value="1"/>
</dbReference>
<keyword evidence="2 11" id="KW-0547">Nucleotide-binding</keyword>
<evidence type="ECO:0000256" key="1">
    <source>
        <dbReference type="ARBA" id="ARBA00009922"/>
    </source>
</evidence>
<dbReference type="GO" id="GO:0033202">
    <property type="term" value="C:DNA helicase complex"/>
    <property type="evidence" value="ECO:0007669"/>
    <property type="project" value="TreeGrafter"/>
</dbReference>
<dbReference type="EC" id="5.6.2.4" evidence="9"/>
<dbReference type="SUPFAM" id="SSF52540">
    <property type="entry name" value="P-loop containing nucleoside triphosphate hydrolases"/>
    <property type="match status" value="1"/>
</dbReference>
<dbReference type="PANTHER" id="PTHR11070">
    <property type="entry name" value="UVRD / RECB / PCRA DNA HELICASE FAMILY MEMBER"/>
    <property type="match status" value="1"/>
</dbReference>
<evidence type="ECO:0000256" key="7">
    <source>
        <dbReference type="ARBA" id="ARBA00023235"/>
    </source>
</evidence>
<dbReference type="GO" id="GO:0016887">
    <property type="term" value="F:ATP hydrolysis activity"/>
    <property type="evidence" value="ECO:0007669"/>
    <property type="project" value="RHEA"/>
</dbReference>
<dbReference type="Gene3D" id="1.10.486.10">
    <property type="entry name" value="PCRA, domain 4"/>
    <property type="match status" value="1"/>
</dbReference>
<gene>
    <name evidence="14" type="ORF">BUTYVIB_01681</name>
</gene>
<feature type="binding site" evidence="11">
    <location>
        <begin position="58"/>
        <end position="65"/>
    </location>
    <ligand>
        <name>ATP</name>
        <dbReference type="ChEBI" id="CHEBI:30616"/>
    </ligand>
</feature>
<dbReference type="STRING" id="45851.BHV86_09400"/>
<dbReference type="GO" id="GO:0000725">
    <property type="term" value="P:recombinational repair"/>
    <property type="evidence" value="ECO:0007669"/>
    <property type="project" value="TreeGrafter"/>
</dbReference>
<dbReference type="GO" id="GO:0043138">
    <property type="term" value="F:3'-5' DNA helicase activity"/>
    <property type="evidence" value="ECO:0007669"/>
    <property type="project" value="UniProtKB-EC"/>
</dbReference>
<evidence type="ECO:0000313" key="14">
    <source>
        <dbReference type="EMBL" id="EFF68410.1"/>
    </source>
</evidence>
<comment type="catalytic activity">
    <reaction evidence="8">
        <text>Couples ATP hydrolysis with the unwinding of duplex DNA by translocating in the 3'-5' direction.</text>
        <dbReference type="EC" id="5.6.2.4"/>
    </reaction>
</comment>
<dbReference type="Proteomes" id="UP000006238">
    <property type="component" value="Unassembled WGS sequence"/>
</dbReference>
<evidence type="ECO:0000256" key="11">
    <source>
        <dbReference type="PROSITE-ProRule" id="PRU00560"/>
    </source>
</evidence>
<dbReference type="Gene3D" id="1.10.10.160">
    <property type="match status" value="1"/>
</dbReference>
<evidence type="ECO:0000256" key="5">
    <source>
        <dbReference type="ARBA" id="ARBA00022840"/>
    </source>
</evidence>
<dbReference type="Pfam" id="PF00580">
    <property type="entry name" value="UvrD-helicase"/>
    <property type="match status" value="1"/>
</dbReference>
<keyword evidence="15" id="KW-1185">Reference proteome</keyword>
<dbReference type="InterPro" id="IPR013986">
    <property type="entry name" value="DExx_box_DNA_helicase_dom_sf"/>
</dbReference>
<evidence type="ECO:0000313" key="15">
    <source>
        <dbReference type="Proteomes" id="UP000006238"/>
    </source>
</evidence>
<dbReference type="PROSITE" id="PS51198">
    <property type="entry name" value="UVRD_HELICASE_ATP_BIND"/>
    <property type="match status" value="1"/>
</dbReference>
<organism evidence="14 15">
    <name type="scientific">Eshraghiella crossota DSM 2876</name>
    <dbReference type="NCBI Taxonomy" id="511680"/>
    <lineage>
        <taxon>Bacteria</taxon>
        <taxon>Bacillati</taxon>
        <taxon>Bacillota</taxon>
        <taxon>Clostridia</taxon>
        <taxon>Lachnospirales</taxon>
        <taxon>Lachnospiraceae</taxon>
        <taxon>Eshraghiella</taxon>
    </lineage>
</organism>
<evidence type="ECO:0000256" key="6">
    <source>
        <dbReference type="ARBA" id="ARBA00023125"/>
    </source>
</evidence>
<dbReference type="PANTHER" id="PTHR11070:SF2">
    <property type="entry name" value="ATP-DEPENDENT DNA HELICASE SRS2"/>
    <property type="match status" value="1"/>
</dbReference>
<evidence type="ECO:0000256" key="2">
    <source>
        <dbReference type="ARBA" id="ARBA00022741"/>
    </source>
</evidence>
<keyword evidence="7" id="KW-0413">Isomerase</keyword>
<accession>D4S0R2</accession>
<protein>
    <recommendedName>
        <fullName evidence="9">DNA 3'-5' helicase</fullName>
        <ecNumber evidence="9">5.6.2.4</ecNumber>
    </recommendedName>
</protein>
<dbReference type="Gene3D" id="3.40.50.300">
    <property type="entry name" value="P-loop containing nucleotide triphosphate hydrolases"/>
    <property type="match status" value="2"/>
</dbReference>
<evidence type="ECO:0000256" key="8">
    <source>
        <dbReference type="ARBA" id="ARBA00034617"/>
    </source>
</evidence>
<sequence>MLILKAGVFTCLWEWAFFSLFKNYELSAVTGSQEKCLKFSNEQLKAIEFNKGACLVLAGPGSGKTTVLTGRVKYLIDNCHVKPSEILVITFTKAAATEMKNRFTALCGRKLPVTFGTFHAVYFSILKYAYNYTVDNIIKDEVREQIIKDAVERSNIETEDINETINLITGEISRIKTEGIDIDAYYSTNCPQEEFKSIFRRYESELKRKRLIDFDDMLLYCRELFLQRKDILLKWQQRYKYILIDEFQDINKVQYDVIRMLAEPERNIFIVGDDDQSIYGFRGSRPEIMLNFEKDYPEAEKIILDINYRSTSNIVDASGYVIRNNKVRFDKNIHTDNEKGDKVDIIETNNINEEYDRIVKIIRSFVDAGKQYADFAVLFRTNVTAAPLVRKFMENNIPFVLRDGIPNIFEHWIAKDILTYMTLAEGGRKRADFIRIMNKPLRYIGRDYVTDSEVSFDELEKYYEEKPWMINRIRKMERELNAMSDMTCYAMINYLRKGVGYDDYVKEYAKNHSIEPQELSDILDEIMESSKDFIKFDDWREYIEKYTEELKENHTKRDLKDYVTMTTMHSSKGLEYDTVFIIDANEGITPHKKAVLDADIEEERRMFYVAMTRAKKKLYIFCPKERYNKSLETSRFVNEIMNKEKAKE</sequence>
<dbReference type="InterPro" id="IPR014017">
    <property type="entry name" value="DNA_helicase_UvrD-like_C"/>
</dbReference>
<keyword evidence="5 11" id="KW-0067">ATP-binding</keyword>
<keyword evidence="3 11" id="KW-0378">Hydrolase</keyword>
<evidence type="ECO:0000259" key="12">
    <source>
        <dbReference type="PROSITE" id="PS51198"/>
    </source>
</evidence>
<evidence type="ECO:0000256" key="9">
    <source>
        <dbReference type="ARBA" id="ARBA00034808"/>
    </source>
</evidence>
<proteinExistence type="inferred from homology"/>
<dbReference type="InterPro" id="IPR027417">
    <property type="entry name" value="P-loop_NTPase"/>
</dbReference>